<dbReference type="GO" id="GO:0006826">
    <property type="term" value="P:iron ion transport"/>
    <property type="evidence" value="ECO:0007669"/>
    <property type="project" value="UniProtKB-KW"/>
</dbReference>
<dbReference type="Pfam" id="PF00593">
    <property type="entry name" value="TonB_dep_Rec_b-barrel"/>
    <property type="match status" value="1"/>
</dbReference>
<evidence type="ECO:0000256" key="1">
    <source>
        <dbReference type="ARBA" id="ARBA00004571"/>
    </source>
</evidence>
<dbReference type="Proteomes" id="UP000528457">
    <property type="component" value="Unassembled WGS sequence"/>
</dbReference>
<sequence>MMRGTQAMRINRLLLAALPLAISSQSQAQQTLEEVVVTAQKRAQSVQDIGVTVSAFNGEQVKDMNLSSPKDLATFTPGLSTANATSGGTPIFAIRGIGLDDFNINNNSGVGVYTDEVFASSPALLSGQLFDIERVEVLKGPQGTLYGKNTTGGAINFISNKPTDEFEAGITLGYGNWRTSSANGFVSGALSEDVRGRFAFDYEKSDQGWQQDIDTGREFGLVDRFAARGLLAFDINERLSGLLNIHLSKDDSTPESPQSTGGPFAPAGFDIATGTEAPDKVRVGDLNVMRDEQGVGSSLNLQYEFDSFTLTSITAWDDYERKVVDNLDGDPFPTFDFFQDSQVTQYSQEFRVNSDATDNFSWVAGISFSNDEITVRDISDSAVPFGVFPNRSRAAADYVQETDSFGAFIHTETDLSDELHLSVGLRYSRDERSFNGNTIDVDGNVIFTTPGAEVARLNDSRTESDFSYRVGLDYDFNDNTLLYANVATGYKTGVFYGSPALAQEVWGYTNPEEVFSYEIGFKSDLLDQTLRLNAAYFHYDYDNRQSLLLGATPDNIFIVTLDNIPESEIDGAEVELEWLPLEGLDIRAGISYLDAEVTVPPSSLRGLTLFTPVTPGTTLAQAPEWSYNLAMAYRWNLSDELYARAFASFSRVEEQAAALADPNGIYGPINNSSARLSIGSESDNWEVSLWGKNLADSRDVTYSAANFYAGAQYYRQQPRSYGVELSFNFY</sequence>
<evidence type="ECO:0000256" key="4">
    <source>
        <dbReference type="ARBA" id="ARBA00022496"/>
    </source>
</evidence>
<dbReference type="InterPro" id="IPR039426">
    <property type="entry name" value="TonB-dep_rcpt-like"/>
</dbReference>
<accession>A0A7X0MU56</accession>
<evidence type="ECO:0000256" key="14">
    <source>
        <dbReference type="SAM" id="SignalP"/>
    </source>
</evidence>
<keyword evidence="6" id="KW-0408">Iron</keyword>
<reference evidence="17 18" key="1">
    <citation type="submission" date="2020-08" db="EMBL/GenBank/DDBJ databases">
        <title>Genomic Encyclopedia of Type Strains, Phase IV (KMG-IV): sequencing the most valuable type-strain genomes for metagenomic binning, comparative biology and taxonomic classification.</title>
        <authorList>
            <person name="Goeker M."/>
        </authorList>
    </citation>
    <scope>NUCLEOTIDE SEQUENCE [LARGE SCALE GENOMIC DNA]</scope>
    <source>
        <strain evidence="17 18">DSM 22368</strain>
    </source>
</reference>
<keyword evidence="17" id="KW-0675">Receptor</keyword>
<comment type="caution">
    <text evidence="17">The sequence shown here is derived from an EMBL/GenBank/DDBJ whole genome shotgun (WGS) entry which is preliminary data.</text>
</comment>
<dbReference type="RefSeq" id="WP_166851731.1">
    <property type="nucleotide sequence ID" value="NZ_JAAONY010000001.1"/>
</dbReference>
<evidence type="ECO:0000256" key="12">
    <source>
        <dbReference type="RuleBase" id="RU003357"/>
    </source>
</evidence>
<dbReference type="EMBL" id="JACHHT010000001">
    <property type="protein sequence ID" value="MBB6520276.1"/>
    <property type="molecule type" value="Genomic_DNA"/>
</dbReference>
<dbReference type="InterPro" id="IPR036942">
    <property type="entry name" value="Beta-barrel_TonB_sf"/>
</dbReference>
<evidence type="ECO:0000256" key="6">
    <source>
        <dbReference type="ARBA" id="ARBA00023004"/>
    </source>
</evidence>
<keyword evidence="2 11" id="KW-0813">Transport</keyword>
<dbReference type="PANTHER" id="PTHR32552:SF81">
    <property type="entry name" value="TONB-DEPENDENT OUTER MEMBRANE RECEPTOR"/>
    <property type="match status" value="1"/>
</dbReference>
<feature type="domain" description="TonB-dependent receptor plug" evidence="16">
    <location>
        <begin position="46"/>
        <end position="154"/>
    </location>
</feature>
<evidence type="ECO:0000256" key="11">
    <source>
        <dbReference type="PROSITE-ProRule" id="PRU01360"/>
    </source>
</evidence>
<evidence type="ECO:0000313" key="18">
    <source>
        <dbReference type="Proteomes" id="UP000528457"/>
    </source>
</evidence>
<keyword evidence="14" id="KW-0732">Signal</keyword>
<keyword evidence="5 11" id="KW-0812">Transmembrane</keyword>
<dbReference type="InterPro" id="IPR000531">
    <property type="entry name" value="Beta-barrel_TonB"/>
</dbReference>
<feature type="signal peptide" evidence="14">
    <location>
        <begin position="1"/>
        <end position="28"/>
    </location>
</feature>
<gene>
    <name evidence="17" type="ORF">HNR48_000554</name>
</gene>
<keyword evidence="4" id="KW-0410">Iron transport</keyword>
<evidence type="ECO:0000259" key="15">
    <source>
        <dbReference type="Pfam" id="PF00593"/>
    </source>
</evidence>
<feature type="chain" id="PRO_5031322290" evidence="14">
    <location>
        <begin position="29"/>
        <end position="730"/>
    </location>
</feature>
<evidence type="ECO:0000256" key="7">
    <source>
        <dbReference type="ARBA" id="ARBA00023065"/>
    </source>
</evidence>
<protein>
    <submittedName>
        <fullName evidence="17">Iron complex outermembrane receptor protein</fullName>
    </submittedName>
</protein>
<dbReference type="Pfam" id="PF07715">
    <property type="entry name" value="Plug"/>
    <property type="match status" value="1"/>
</dbReference>
<evidence type="ECO:0000259" key="16">
    <source>
        <dbReference type="Pfam" id="PF07715"/>
    </source>
</evidence>
<comment type="subcellular location">
    <subcellularLocation>
        <location evidence="1 11">Cell outer membrane</location>
        <topology evidence="1 11">Multi-pass membrane protein</topology>
    </subcellularLocation>
</comment>
<evidence type="ECO:0000256" key="10">
    <source>
        <dbReference type="ARBA" id="ARBA00023237"/>
    </source>
</evidence>
<dbReference type="SUPFAM" id="SSF56935">
    <property type="entry name" value="Porins"/>
    <property type="match status" value="1"/>
</dbReference>
<feature type="domain" description="TonB-dependent receptor-like beta-barrel" evidence="15">
    <location>
        <begin position="266"/>
        <end position="694"/>
    </location>
</feature>
<organism evidence="17 18">
    <name type="scientific">Pseudoteredinibacter isoporae</name>
    <dbReference type="NCBI Taxonomy" id="570281"/>
    <lineage>
        <taxon>Bacteria</taxon>
        <taxon>Pseudomonadati</taxon>
        <taxon>Pseudomonadota</taxon>
        <taxon>Gammaproteobacteria</taxon>
        <taxon>Cellvibrionales</taxon>
        <taxon>Cellvibrionaceae</taxon>
        <taxon>Pseudoteredinibacter</taxon>
    </lineage>
</organism>
<dbReference type="InterPro" id="IPR012910">
    <property type="entry name" value="Plug_dom"/>
</dbReference>
<dbReference type="AlphaFoldDB" id="A0A7X0MU56"/>
<name>A0A7X0MU56_9GAMM</name>
<keyword evidence="8 12" id="KW-0798">TonB box</keyword>
<keyword evidence="9 11" id="KW-0472">Membrane</keyword>
<dbReference type="PROSITE" id="PS52016">
    <property type="entry name" value="TONB_DEPENDENT_REC_3"/>
    <property type="match status" value="1"/>
</dbReference>
<feature type="region of interest" description="Disordered" evidence="13">
    <location>
        <begin position="249"/>
        <end position="269"/>
    </location>
</feature>
<dbReference type="GO" id="GO:0009279">
    <property type="term" value="C:cell outer membrane"/>
    <property type="evidence" value="ECO:0007669"/>
    <property type="project" value="UniProtKB-SubCell"/>
</dbReference>
<evidence type="ECO:0000256" key="2">
    <source>
        <dbReference type="ARBA" id="ARBA00022448"/>
    </source>
</evidence>
<keyword evidence="10 11" id="KW-0998">Cell outer membrane</keyword>
<dbReference type="PANTHER" id="PTHR32552">
    <property type="entry name" value="FERRICHROME IRON RECEPTOR-RELATED"/>
    <property type="match status" value="1"/>
</dbReference>
<evidence type="ECO:0000256" key="3">
    <source>
        <dbReference type="ARBA" id="ARBA00022452"/>
    </source>
</evidence>
<evidence type="ECO:0000256" key="13">
    <source>
        <dbReference type="SAM" id="MobiDB-lite"/>
    </source>
</evidence>
<keyword evidence="3 11" id="KW-1134">Transmembrane beta strand</keyword>
<dbReference type="Gene3D" id="2.40.170.20">
    <property type="entry name" value="TonB-dependent receptor, beta-barrel domain"/>
    <property type="match status" value="1"/>
</dbReference>
<evidence type="ECO:0000256" key="9">
    <source>
        <dbReference type="ARBA" id="ARBA00023136"/>
    </source>
</evidence>
<keyword evidence="7" id="KW-0406">Ion transport</keyword>
<dbReference type="InParanoid" id="A0A7X0MU56"/>
<evidence type="ECO:0000256" key="8">
    <source>
        <dbReference type="ARBA" id="ARBA00023077"/>
    </source>
</evidence>
<proteinExistence type="inferred from homology"/>
<evidence type="ECO:0000313" key="17">
    <source>
        <dbReference type="EMBL" id="MBB6520276.1"/>
    </source>
</evidence>
<evidence type="ECO:0000256" key="5">
    <source>
        <dbReference type="ARBA" id="ARBA00022692"/>
    </source>
</evidence>
<comment type="similarity">
    <text evidence="11 12">Belongs to the TonB-dependent receptor family.</text>
</comment>
<keyword evidence="18" id="KW-1185">Reference proteome</keyword>